<comment type="subunit">
    <text evidence="3 10">Homodimer.</text>
</comment>
<comment type="similarity">
    <text evidence="2 10 12">Belongs to the GrpE family.</text>
</comment>
<dbReference type="GO" id="GO:0005737">
    <property type="term" value="C:cytoplasm"/>
    <property type="evidence" value="ECO:0007669"/>
    <property type="project" value="UniProtKB-SubCell"/>
</dbReference>
<evidence type="ECO:0000313" key="15">
    <source>
        <dbReference type="EMBL" id="NKZ19118.1"/>
    </source>
</evidence>
<evidence type="ECO:0000256" key="10">
    <source>
        <dbReference type="HAMAP-Rule" id="MF_01151"/>
    </source>
</evidence>
<feature type="compositionally biased region" description="Acidic residues" evidence="14">
    <location>
        <begin position="10"/>
        <end position="24"/>
    </location>
</feature>
<comment type="subcellular location">
    <subcellularLocation>
        <location evidence="1 10">Cytoplasm</location>
    </subcellularLocation>
</comment>
<dbReference type="Gene3D" id="3.90.20.20">
    <property type="match status" value="1"/>
</dbReference>
<evidence type="ECO:0000256" key="3">
    <source>
        <dbReference type="ARBA" id="ARBA00011738"/>
    </source>
</evidence>
<keyword evidence="5 10" id="KW-0346">Stress response</keyword>
<evidence type="ECO:0000256" key="13">
    <source>
        <dbReference type="SAM" id="Coils"/>
    </source>
</evidence>
<dbReference type="Pfam" id="PF01025">
    <property type="entry name" value="GrpE"/>
    <property type="match status" value="1"/>
</dbReference>
<proteinExistence type="inferred from homology"/>
<protein>
    <recommendedName>
        <fullName evidence="8 10">Protein GrpE</fullName>
    </recommendedName>
    <alternativeName>
        <fullName evidence="9 10">HSP-70 cofactor</fullName>
    </alternativeName>
</protein>
<dbReference type="SUPFAM" id="SSF58014">
    <property type="entry name" value="Coiled-coil domain of nucleotide exchange factor GrpE"/>
    <property type="match status" value="1"/>
</dbReference>
<dbReference type="FunFam" id="2.30.22.10:FF:000001">
    <property type="entry name" value="Protein GrpE"/>
    <property type="match status" value="1"/>
</dbReference>
<evidence type="ECO:0000256" key="1">
    <source>
        <dbReference type="ARBA" id="ARBA00004496"/>
    </source>
</evidence>
<reference evidence="15 16" key="1">
    <citation type="submission" date="2020-04" db="EMBL/GenBank/DDBJ databases">
        <title>MicrobeNet Type strains.</title>
        <authorList>
            <person name="Nicholson A.C."/>
        </authorList>
    </citation>
    <scope>NUCLEOTIDE SEQUENCE [LARGE SCALE GENOMIC DNA]</scope>
    <source>
        <strain evidence="15 16">CCUG 54536</strain>
    </source>
</reference>
<dbReference type="NCBIfam" id="NF010738">
    <property type="entry name" value="PRK14140.1"/>
    <property type="match status" value="1"/>
</dbReference>
<dbReference type="PROSITE" id="PS01071">
    <property type="entry name" value="GRPE"/>
    <property type="match status" value="1"/>
</dbReference>
<dbReference type="InterPro" id="IPR009012">
    <property type="entry name" value="GrpE_head"/>
</dbReference>
<evidence type="ECO:0000256" key="9">
    <source>
        <dbReference type="ARBA" id="ARBA00076414"/>
    </source>
</evidence>
<evidence type="ECO:0000256" key="5">
    <source>
        <dbReference type="ARBA" id="ARBA00023016"/>
    </source>
</evidence>
<dbReference type="InterPro" id="IPR000740">
    <property type="entry name" value="GrpE"/>
</dbReference>
<dbReference type="HAMAP" id="MF_01151">
    <property type="entry name" value="GrpE"/>
    <property type="match status" value="1"/>
</dbReference>
<evidence type="ECO:0000256" key="7">
    <source>
        <dbReference type="ARBA" id="ARBA00053401"/>
    </source>
</evidence>
<dbReference type="Gene3D" id="2.30.22.10">
    <property type="entry name" value="Head domain of nucleotide exchange factor GrpE"/>
    <property type="match status" value="1"/>
</dbReference>
<evidence type="ECO:0000256" key="2">
    <source>
        <dbReference type="ARBA" id="ARBA00009054"/>
    </source>
</evidence>
<gene>
    <name evidence="10 15" type="primary">grpE</name>
    <name evidence="15" type="ORF">HF966_08020</name>
</gene>
<dbReference type="SUPFAM" id="SSF51064">
    <property type="entry name" value="Head domain of nucleotide exchange factor GrpE"/>
    <property type="match status" value="1"/>
</dbReference>
<dbReference type="GO" id="GO:0000774">
    <property type="term" value="F:adenyl-nucleotide exchange factor activity"/>
    <property type="evidence" value="ECO:0007669"/>
    <property type="project" value="InterPro"/>
</dbReference>
<keyword evidence="13" id="KW-0175">Coiled coil</keyword>
<dbReference type="GO" id="GO:0006457">
    <property type="term" value="P:protein folding"/>
    <property type="evidence" value="ECO:0007669"/>
    <property type="project" value="InterPro"/>
</dbReference>
<organism evidence="15 16">
    <name type="scientific">Leuconostoc holzapfelii</name>
    <dbReference type="NCBI Taxonomy" id="434464"/>
    <lineage>
        <taxon>Bacteria</taxon>
        <taxon>Bacillati</taxon>
        <taxon>Bacillota</taxon>
        <taxon>Bacilli</taxon>
        <taxon>Lactobacillales</taxon>
        <taxon>Lactobacillaceae</taxon>
        <taxon>Leuconostoc</taxon>
    </lineage>
</organism>
<evidence type="ECO:0000256" key="12">
    <source>
        <dbReference type="RuleBase" id="RU004478"/>
    </source>
</evidence>
<feature type="coiled-coil region" evidence="13">
    <location>
        <begin position="49"/>
        <end position="76"/>
    </location>
</feature>
<evidence type="ECO:0000256" key="11">
    <source>
        <dbReference type="RuleBase" id="RU000639"/>
    </source>
</evidence>
<feature type="region of interest" description="Disordered" evidence="14">
    <location>
        <begin position="1"/>
        <end position="24"/>
    </location>
</feature>
<dbReference type="GO" id="GO:0051082">
    <property type="term" value="F:unfolded protein binding"/>
    <property type="evidence" value="ECO:0007669"/>
    <property type="project" value="TreeGrafter"/>
</dbReference>
<evidence type="ECO:0000256" key="8">
    <source>
        <dbReference type="ARBA" id="ARBA00072274"/>
    </source>
</evidence>
<dbReference type="PANTHER" id="PTHR21237:SF23">
    <property type="entry name" value="GRPE PROTEIN HOMOLOG, MITOCHONDRIAL"/>
    <property type="match status" value="1"/>
</dbReference>
<dbReference type="GO" id="GO:0051087">
    <property type="term" value="F:protein-folding chaperone binding"/>
    <property type="evidence" value="ECO:0007669"/>
    <property type="project" value="InterPro"/>
</dbReference>
<dbReference type="RefSeq" id="WP_168677765.1">
    <property type="nucleotide sequence ID" value="NZ_BPKV01000014.1"/>
</dbReference>
<name>A0A846ZDL6_9LACO</name>
<dbReference type="NCBIfam" id="NF010748">
    <property type="entry name" value="PRK14150.1"/>
    <property type="match status" value="1"/>
</dbReference>
<dbReference type="PRINTS" id="PR00773">
    <property type="entry name" value="GRPEPROTEIN"/>
</dbReference>
<comment type="function">
    <text evidence="7 10 11">Participates actively in the response to hyperosmotic and heat shock by preventing the aggregation of stress-denatured proteins, in association with DnaK and GrpE. It is the nucleotide exchange factor for DnaK and may function as a thermosensor. Unfolded proteins bind initially to DnaJ; upon interaction with the DnaJ-bound protein, DnaK hydrolyzes its bound ATP, resulting in the formation of a stable complex. GrpE releases ADP from DnaK; ATP binding to DnaK triggers the release of the substrate protein, thus completing the reaction cycle. Several rounds of ATP-dependent interactions between DnaJ, DnaK and GrpE are required for fully efficient folding.</text>
</comment>
<evidence type="ECO:0000313" key="16">
    <source>
        <dbReference type="Proteomes" id="UP000590460"/>
    </source>
</evidence>
<accession>A0A846ZDL6</accession>
<dbReference type="NCBIfam" id="NF010759">
    <property type="entry name" value="PRK14162.1"/>
    <property type="match status" value="1"/>
</dbReference>
<dbReference type="EMBL" id="JAAXPO010000010">
    <property type="protein sequence ID" value="NKZ19118.1"/>
    <property type="molecule type" value="Genomic_DNA"/>
</dbReference>
<comment type="caution">
    <text evidence="15">The sequence shown here is derived from an EMBL/GenBank/DDBJ whole genome shotgun (WGS) entry which is preliminary data.</text>
</comment>
<evidence type="ECO:0000256" key="4">
    <source>
        <dbReference type="ARBA" id="ARBA00022490"/>
    </source>
</evidence>
<dbReference type="AlphaFoldDB" id="A0A846ZDL6"/>
<keyword evidence="4 10" id="KW-0963">Cytoplasm</keyword>
<dbReference type="GO" id="GO:0042803">
    <property type="term" value="F:protein homodimerization activity"/>
    <property type="evidence" value="ECO:0007669"/>
    <property type="project" value="InterPro"/>
</dbReference>
<dbReference type="CDD" id="cd00446">
    <property type="entry name" value="GrpE"/>
    <property type="match status" value="1"/>
</dbReference>
<evidence type="ECO:0000256" key="14">
    <source>
        <dbReference type="SAM" id="MobiDB-lite"/>
    </source>
</evidence>
<evidence type="ECO:0000256" key="6">
    <source>
        <dbReference type="ARBA" id="ARBA00023186"/>
    </source>
</evidence>
<dbReference type="Proteomes" id="UP000590460">
    <property type="component" value="Unassembled WGS sequence"/>
</dbReference>
<sequence>MADEVKETVNPEEEVVTEDVTTDDEAVTEQIEADADALQAEATPEASQVAALEAKVAELEDKLLRSQAEIQNIQQRHAREVQNVRKYDGQKLAGAVLPAVDNLERALQVEADDAVTKQIKTGVEMTLKTLVQALTDNGISATGEVGEAFDPTKHQAIQSVDSEDVASDEIASVLQKGYMIQDRVLRPAMVAVAK</sequence>
<keyword evidence="6 10" id="KW-0143">Chaperone</keyword>
<dbReference type="PANTHER" id="PTHR21237">
    <property type="entry name" value="GRPE PROTEIN"/>
    <property type="match status" value="1"/>
</dbReference>
<dbReference type="InterPro" id="IPR013805">
    <property type="entry name" value="GrpE_CC"/>
</dbReference>